<dbReference type="EMBL" id="BOOG01000003">
    <property type="protein sequence ID" value="GIH67947.1"/>
    <property type="molecule type" value="Genomic_DNA"/>
</dbReference>
<protein>
    <submittedName>
        <fullName evidence="2">Uncharacterized protein</fullName>
    </submittedName>
</protein>
<dbReference type="AlphaFoldDB" id="A0A8J3R5Y3"/>
<accession>A0A8J3R5Y3</accession>
<feature type="compositionally biased region" description="Basic and acidic residues" evidence="1">
    <location>
        <begin position="78"/>
        <end position="88"/>
    </location>
</feature>
<organism evidence="2 3">
    <name type="scientific">Sphaerimonospora thailandensis</name>
    <dbReference type="NCBI Taxonomy" id="795644"/>
    <lineage>
        <taxon>Bacteria</taxon>
        <taxon>Bacillati</taxon>
        <taxon>Actinomycetota</taxon>
        <taxon>Actinomycetes</taxon>
        <taxon>Streptosporangiales</taxon>
        <taxon>Streptosporangiaceae</taxon>
        <taxon>Sphaerimonospora</taxon>
    </lineage>
</organism>
<proteinExistence type="predicted"/>
<evidence type="ECO:0000256" key="1">
    <source>
        <dbReference type="SAM" id="MobiDB-lite"/>
    </source>
</evidence>
<comment type="caution">
    <text evidence="2">The sequence shown here is derived from an EMBL/GenBank/DDBJ whole genome shotgun (WGS) entry which is preliminary data.</text>
</comment>
<reference evidence="2" key="1">
    <citation type="submission" date="2021-01" db="EMBL/GenBank/DDBJ databases">
        <title>Whole genome shotgun sequence of Sphaerimonospora thailandensis NBRC 107569.</title>
        <authorList>
            <person name="Komaki H."/>
            <person name="Tamura T."/>
        </authorList>
    </citation>
    <scope>NUCLEOTIDE SEQUENCE</scope>
    <source>
        <strain evidence="2">NBRC 107569</strain>
    </source>
</reference>
<dbReference type="Proteomes" id="UP000610966">
    <property type="component" value="Unassembled WGS sequence"/>
</dbReference>
<gene>
    <name evidence="2" type="ORF">Mth01_02000</name>
</gene>
<feature type="region of interest" description="Disordered" evidence="1">
    <location>
        <begin position="52"/>
        <end position="88"/>
    </location>
</feature>
<name>A0A8J3R5Y3_9ACTN</name>
<evidence type="ECO:0000313" key="3">
    <source>
        <dbReference type="Proteomes" id="UP000610966"/>
    </source>
</evidence>
<keyword evidence="3" id="KW-1185">Reference proteome</keyword>
<sequence length="88" mass="9373">MHMGRRAGVDVPDRGAVAVAVHLVQDLPHLPEENLIRHVAAHLPPIRVPVSQSLPARVPDPRVEADGLGMGGALAPRESADRRGDRDG</sequence>
<evidence type="ECO:0000313" key="2">
    <source>
        <dbReference type="EMBL" id="GIH67947.1"/>
    </source>
</evidence>